<dbReference type="Proteomes" id="UP000245051">
    <property type="component" value="Chromosome"/>
</dbReference>
<gene>
    <name evidence="2" type="ORF">DDQ41_29000</name>
    <name evidence="3" type="ORF">SSP531S_38390</name>
</gene>
<dbReference type="KEGG" id="sspo:DDQ41_29000"/>
<name>A0A2S1Z7I8_9ACTN</name>
<feature type="region of interest" description="Disordered" evidence="1">
    <location>
        <begin position="20"/>
        <end position="40"/>
    </location>
</feature>
<dbReference type="EMBL" id="CP029254">
    <property type="protein sequence ID" value="AWK12290.1"/>
    <property type="molecule type" value="Genomic_DNA"/>
</dbReference>
<evidence type="ECO:0000313" key="5">
    <source>
        <dbReference type="Proteomes" id="UP000265354"/>
    </source>
</evidence>
<organism evidence="3 5">
    <name type="scientific">Streptomyces spongiicola</name>
    <dbReference type="NCBI Taxonomy" id="1690221"/>
    <lineage>
        <taxon>Bacteria</taxon>
        <taxon>Bacillati</taxon>
        <taxon>Actinomycetota</taxon>
        <taxon>Actinomycetes</taxon>
        <taxon>Kitasatosporales</taxon>
        <taxon>Streptomycetaceae</taxon>
        <taxon>Streptomyces</taxon>
    </lineage>
</organism>
<evidence type="ECO:0000313" key="2">
    <source>
        <dbReference type="EMBL" id="AWK12290.1"/>
    </source>
</evidence>
<evidence type="ECO:0000256" key="1">
    <source>
        <dbReference type="SAM" id="MobiDB-lite"/>
    </source>
</evidence>
<dbReference type="Proteomes" id="UP000265354">
    <property type="component" value="Unassembled WGS sequence"/>
</dbReference>
<reference evidence="2 4" key="1">
    <citation type="submission" date="2018-05" db="EMBL/GenBank/DDBJ databases">
        <title>Complete genome sequence of the Type Strain of Streptomyces spongiicola HNM0071, the producer of staurosporine.</title>
        <authorList>
            <person name="Zhou S."/>
            <person name="Huang X."/>
        </authorList>
    </citation>
    <scope>NUCLEOTIDE SEQUENCE [LARGE SCALE GENOMIC DNA]</scope>
    <source>
        <strain evidence="2 4">HNM0071</strain>
    </source>
</reference>
<dbReference type="AlphaFoldDB" id="A0A2S1Z7I8"/>
<dbReference type="EMBL" id="BGZL01000010">
    <property type="protein sequence ID" value="GBQ02380.1"/>
    <property type="molecule type" value="Genomic_DNA"/>
</dbReference>
<proteinExistence type="predicted"/>
<protein>
    <submittedName>
        <fullName evidence="3">Uncharacterized protein</fullName>
    </submittedName>
</protein>
<feature type="region of interest" description="Disordered" evidence="1">
    <location>
        <begin position="61"/>
        <end position="89"/>
    </location>
</feature>
<keyword evidence="4" id="KW-1185">Reference proteome</keyword>
<evidence type="ECO:0000313" key="3">
    <source>
        <dbReference type="EMBL" id="GBQ02380.1"/>
    </source>
</evidence>
<feature type="compositionally biased region" description="Basic and acidic residues" evidence="1">
    <location>
        <begin position="61"/>
        <end position="81"/>
    </location>
</feature>
<evidence type="ECO:0000313" key="4">
    <source>
        <dbReference type="Proteomes" id="UP000245051"/>
    </source>
</evidence>
<sequence length="89" mass="9525">MQGFPPGNVLPARYRLTSLGRGVTGQGCPGFDPRPGPPASTRTVAVDLLAVQRSRDEALRGFRRGGDGRDAARSSEHDHRFGVPITDDP</sequence>
<reference evidence="3 5" key="2">
    <citation type="submission" date="2018-07" db="EMBL/GenBank/DDBJ databases">
        <title>Whole Genome Shotgun Sequence of Streptomyces spongiicola strain 531S.</title>
        <authorList>
            <person name="Dohra H."/>
            <person name="Kodani S."/>
        </authorList>
    </citation>
    <scope>NUCLEOTIDE SEQUENCE [LARGE SCALE GENOMIC DNA]</scope>
    <source>
        <strain evidence="3 5">531S</strain>
    </source>
</reference>
<accession>A0A2S1Z7I8</accession>